<accession>A0A3P5XEA9</accession>
<feature type="compositionally biased region" description="Polar residues" evidence="1">
    <location>
        <begin position="23"/>
        <end position="32"/>
    </location>
</feature>
<dbReference type="EMBL" id="UXAU01000042">
    <property type="protein sequence ID" value="VDC33125.1"/>
    <property type="molecule type" value="Genomic_DNA"/>
</dbReference>
<feature type="region of interest" description="Disordered" evidence="1">
    <location>
        <begin position="1"/>
        <end position="32"/>
    </location>
</feature>
<protein>
    <submittedName>
        <fullName evidence="2">Uncharacterized protein</fullName>
    </submittedName>
</protein>
<sequence length="32" mass="3532">MAKGSYRSAKTGRYVTPKYGKSHPSTTVKESK</sequence>
<reference evidence="2 3" key="1">
    <citation type="submission" date="2018-11" db="EMBL/GenBank/DDBJ databases">
        <authorList>
            <person name="Criscuolo A."/>
        </authorList>
    </citation>
    <scope>NUCLEOTIDE SEQUENCE [LARGE SCALE GENOMIC DNA]</scope>
    <source>
        <strain evidence="2">AT11b</strain>
    </source>
</reference>
<name>A0A3P5XEA9_9MICC</name>
<dbReference type="Proteomes" id="UP000280861">
    <property type="component" value="Unassembled WGS sequence"/>
</dbReference>
<gene>
    <name evidence="2" type="ORF">PSET11_03237</name>
</gene>
<keyword evidence="3" id="KW-1185">Reference proteome</keyword>
<organism evidence="2 3">
    <name type="scientific">Arthrobacter ulcerisalmonis</name>
    <dbReference type="NCBI Taxonomy" id="2483813"/>
    <lineage>
        <taxon>Bacteria</taxon>
        <taxon>Bacillati</taxon>
        <taxon>Actinomycetota</taxon>
        <taxon>Actinomycetes</taxon>
        <taxon>Micrococcales</taxon>
        <taxon>Micrococcaceae</taxon>
        <taxon>Arthrobacter</taxon>
    </lineage>
</organism>
<evidence type="ECO:0000256" key="1">
    <source>
        <dbReference type="SAM" id="MobiDB-lite"/>
    </source>
</evidence>
<dbReference type="AlphaFoldDB" id="A0A3P5XEA9"/>
<evidence type="ECO:0000313" key="2">
    <source>
        <dbReference type="EMBL" id="VDC33125.1"/>
    </source>
</evidence>
<proteinExistence type="predicted"/>
<evidence type="ECO:0000313" key="3">
    <source>
        <dbReference type="Proteomes" id="UP000280861"/>
    </source>
</evidence>